<dbReference type="EMBL" id="LR796543">
    <property type="protein sequence ID" value="CAB4150353.1"/>
    <property type="molecule type" value="Genomic_DNA"/>
</dbReference>
<reference evidence="1" key="1">
    <citation type="submission" date="2020-04" db="EMBL/GenBank/DDBJ databases">
        <authorList>
            <person name="Chiriac C."/>
            <person name="Salcher M."/>
            <person name="Ghai R."/>
            <person name="Kavagutti S V."/>
        </authorList>
    </citation>
    <scope>NUCLEOTIDE SEQUENCE</scope>
</reference>
<protein>
    <submittedName>
        <fullName evidence="1">Uncharacterized protein</fullName>
    </submittedName>
</protein>
<name>A0A6J5MZB9_9CAUD</name>
<organism evidence="1">
    <name type="scientific">uncultured Caudovirales phage</name>
    <dbReference type="NCBI Taxonomy" id="2100421"/>
    <lineage>
        <taxon>Viruses</taxon>
        <taxon>Duplodnaviria</taxon>
        <taxon>Heunggongvirae</taxon>
        <taxon>Uroviricota</taxon>
        <taxon>Caudoviricetes</taxon>
        <taxon>Peduoviridae</taxon>
        <taxon>Maltschvirus</taxon>
        <taxon>Maltschvirus maltsch</taxon>
    </lineage>
</organism>
<gene>
    <name evidence="1" type="ORF">UFOVP571_28</name>
</gene>
<evidence type="ECO:0000313" key="1">
    <source>
        <dbReference type="EMBL" id="CAB4150353.1"/>
    </source>
</evidence>
<sequence length="138" mass="16088">MASIIEELAIQPVPDDYQKKINIIEWEQNDGSTLYSAEFQYHFLCKKKSIANEFKKELRGARLCNGDSYHGVSRKLNLVTLGCYLTEINHHPEHNKQETVETVNDLKIKIKNRSDKLFAIYTKYQSDIVKVIFIQTHD</sequence>
<proteinExistence type="predicted"/>
<accession>A0A6J5MZB9</accession>